<accession>A0A505D8J1</accession>
<dbReference type="CDD" id="cd00190">
    <property type="entry name" value="Tryp_SPc"/>
    <property type="match status" value="1"/>
</dbReference>
<dbReference type="InterPro" id="IPR018114">
    <property type="entry name" value="TRYPSIN_HIS"/>
</dbReference>
<comment type="caution">
    <text evidence="4">The sequence shown here is derived from an EMBL/GenBank/DDBJ whole genome shotgun (WGS) entry which is preliminary data.</text>
</comment>
<dbReference type="InterPro" id="IPR009003">
    <property type="entry name" value="Peptidase_S1_PA"/>
</dbReference>
<dbReference type="GO" id="GO:0006508">
    <property type="term" value="P:proteolysis"/>
    <property type="evidence" value="ECO:0007669"/>
    <property type="project" value="UniProtKB-KW"/>
</dbReference>
<dbReference type="Gene3D" id="2.40.10.10">
    <property type="entry name" value="Trypsin-like serine proteases"/>
    <property type="match status" value="2"/>
</dbReference>
<evidence type="ECO:0000313" key="4">
    <source>
        <dbReference type="EMBL" id="TPQ18672.1"/>
    </source>
</evidence>
<organism evidence="4 5">
    <name type="scientific">Streptomyces sporangiiformans</name>
    <dbReference type="NCBI Taxonomy" id="2315329"/>
    <lineage>
        <taxon>Bacteria</taxon>
        <taxon>Bacillati</taxon>
        <taxon>Actinomycetota</taxon>
        <taxon>Actinomycetes</taxon>
        <taxon>Kitasatosporales</taxon>
        <taxon>Streptomycetaceae</taxon>
        <taxon>Streptomyces</taxon>
    </lineage>
</organism>
<dbReference type="PRINTS" id="PR00722">
    <property type="entry name" value="CHYMOTRYPSIN"/>
</dbReference>
<dbReference type="PROSITE" id="PS00135">
    <property type="entry name" value="TRYPSIN_SER"/>
    <property type="match status" value="1"/>
</dbReference>
<keyword evidence="2" id="KW-0378">Hydrolase</keyword>
<dbReference type="SUPFAM" id="SSF50494">
    <property type="entry name" value="Trypsin-like serine proteases"/>
    <property type="match status" value="1"/>
</dbReference>
<dbReference type="Pfam" id="PF00089">
    <property type="entry name" value="Trypsin"/>
    <property type="match status" value="1"/>
</dbReference>
<dbReference type="InterPro" id="IPR001314">
    <property type="entry name" value="Peptidase_S1A"/>
</dbReference>
<keyword evidence="1" id="KW-1015">Disulfide bond</keyword>
<dbReference type="EMBL" id="VCHX02000172">
    <property type="protein sequence ID" value="TPQ18672.1"/>
    <property type="molecule type" value="Genomic_DNA"/>
</dbReference>
<sequence>MRGEFRRTGSSRRREIHPCRPQRGIFILLRAQPPTRGTLLTSRTLTFVKRSAAIGAVALATASLQPVAAHAAPAPIVGGTPAAQNEFPFMVHLSMGCGGALYKKDIVLTAAHCVEFTGNDTSITATAGVVDLNAPGAIKVKSKKVLTAPGYNGKGKDWALIKLARPIDRPTLKIATNTRYNKGTFTIAGWGDTKENAGTGSDKLLKAKVPFISDTKCKQHYGSRLVAGQEICAGYPRGGIDTCQGDSGGPMFRKDDSGAWLQVGIVSWGDGCARPGVPGVYTEVSTFASAISRAAATL</sequence>
<gene>
    <name evidence="4" type="ORF">FGD71_029805</name>
</gene>
<proteinExistence type="predicted"/>
<dbReference type="SMART" id="SM00020">
    <property type="entry name" value="Tryp_SPc"/>
    <property type="match status" value="1"/>
</dbReference>
<protein>
    <submittedName>
        <fullName evidence="4">Serine protease</fullName>
    </submittedName>
</protein>
<name>A0A505D8J1_9ACTN</name>
<keyword evidence="2" id="KW-0720">Serine protease</keyword>
<evidence type="ECO:0000256" key="1">
    <source>
        <dbReference type="ARBA" id="ARBA00023157"/>
    </source>
</evidence>
<dbReference type="PROSITE" id="PS00134">
    <property type="entry name" value="TRYPSIN_HIS"/>
    <property type="match status" value="1"/>
</dbReference>
<keyword evidence="2 4" id="KW-0645">Protease</keyword>
<dbReference type="GO" id="GO:0004252">
    <property type="term" value="F:serine-type endopeptidase activity"/>
    <property type="evidence" value="ECO:0007669"/>
    <property type="project" value="InterPro"/>
</dbReference>
<dbReference type="PANTHER" id="PTHR24252:SF7">
    <property type="entry name" value="HYALIN"/>
    <property type="match status" value="1"/>
</dbReference>
<dbReference type="PROSITE" id="PS50240">
    <property type="entry name" value="TRYPSIN_DOM"/>
    <property type="match status" value="1"/>
</dbReference>
<evidence type="ECO:0000259" key="3">
    <source>
        <dbReference type="PROSITE" id="PS50240"/>
    </source>
</evidence>
<keyword evidence="5" id="KW-1185">Reference proteome</keyword>
<dbReference type="FunFam" id="2.40.10.10:FF:000002">
    <property type="entry name" value="Transmembrane protease serine"/>
    <property type="match status" value="1"/>
</dbReference>
<dbReference type="OrthoDB" id="1496095at2"/>
<dbReference type="InterPro" id="IPR033116">
    <property type="entry name" value="TRYPSIN_SER"/>
</dbReference>
<dbReference type="PANTHER" id="PTHR24252">
    <property type="entry name" value="ACROSIN-RELATED"/>
    <property type="match status" value="1"/>
</dbReference>
<dbReference type="Proteomes" id="UP000317378">
    <property type="component" value="Unassembled WGS sequence"/>
</dbReference>
<evidence type="ECO:0000256" key="2">
    <source>
        <dbReference type="RuleBase" id="RU363034"/>
    </source>
</evidence>
<feature type="domain" description="Peptidase S1" evidence="3">
    <location>
        <begin position="76"/>
        <end position="296"/>
    </location>
</feature>
<dbReference type="InterPro" id="IPR001254">
    <property type="entry name" value="Trypsin_dom"/>
</dbReference>
<reference evidence="4 5" key="1">
    <citation type="submission" date="2019-06" db="EMBL/GenBank/DDBJ databases">
        <title>Streptomyces sporangiiformans sp. nov., a novel actinomycete isolated from soil in Mount Song.</title>
        <authorList>
            <person name="Han L."/>
        </authorList>
    </citation>
    <scope>NUCLEOTIDE SEQUENCE [LARGE SCALE GENOMIC DNA]</scope>
    <source>
        <strain evidence="4 5">NEAU-SSA 1</strain>
    </source>
</reference>
<dbReference type="InterPro" id="IPR043504">
    <property type="entry name" value="Peptidase_S1_PA_chymotrypsin"/>
</dbReference>
<evidence type="ECO:0000313" key="5">
    <source>
        <dbReference type="Proteomes" id="UP000317378"/>
    </source>
</evidence>
<dbReference type="AlphaFoldDB" id="A0A505D8J1"/>